<evidence type="ECO:0000313" key="2">
    <source>
        <dbReference type="Proteomes" id="UP000887578"/>
    </source>
</evidence>
<protein>
    <submittedName>
        <fullName evidence="3">Uncharacterized protein</fullName>
    </submittedName>
</protein>
<name>A0A914QNL6_9BILA</name>
<feature type="region of interest" description="Disordered" evidence="1">
    <location>
        <begin position="1"/>
        <end position="22"/>
    </location>
</feature>
<evidence type="ECO:0000256" key="1">
    <source>
        <dbReference type="SAM" id="MobiDB-lite"/>
    </source>
</evidence>
<sequence>MPKIVESTEITTSTTPSVASEEEIQRAIKVTKALNELSEILYDSKLIPENLEKLLMNSQIVGTGQGLNKTLEYPENGNFQNAATRLSLNLDGYYEGISNYEPISKIFKEV</sequence>
<accession>A0A914QNL6</accession>
<proteinExistence type="predicted"/>
<organism evidence="2 3">
    <name type="scientific">Panagrolaimus davidi</name>
    <dbReference type="NCBI Taxonomy" id="227884"/>
    <lineage>
        <taxon>Eukaryota</taxon>
        <taxon>Metazoa</taxon>
        <taxon>Ecdysozoa</taxon>
        <taxon>Nematoda</taxon>
        <taxon>Chromadorea</taxon>
        <taxon>Rhabditida</taxon>
        <taxon>Tylenchina</taxon>
        <taxon>Panagrolaimomorpha</taxon>
        <taxon>Panagrolaimoidea</taxon>
        <taxon>Panagrolaimidae</taxon>
        <taxon>Panagrolaimus</taxon>
    </lineage>
</organism>
<keyword evidence="2" id="KW-1185">Reference proteome</keyword>
<dbReference type="WBParaSite" id="PDA_v2.g5382.t1">
    <property type="protein sequence ID" value="PDA_v2.g5382.t1"/>
    <property type="gene ID" value="PDA_v2.g5382"/>
</dbReference>
<reference evidence="3" key="1">
    <citation type="submission" date="2022-11" db="UniProtKB">
        <authorList>
            <consortium name="WormBaseParasite"/>
        </authorList>
    </citation>
    <scope>IDENTIFICATION</scope>
</reference>
<dbReference type="AlphaFoldDB" id="A0A914QNL6"/>
<dbReference type="Proteomes" id="UP000887578">
    <property type="component" value="Unplaced"/>
</dbReference>
<evidence type="ECO:0000313" key="3">
    <source>
        <dbReference type="WBParaSite" id="PDA_v2.g5382.t1"/>
    </source>
</evidence>
<feature type="compositionally biased region" description="Low complexity" evidence="1">
    <location>
        <begin position="1"/>
        <end position="18"/>
    </location>
</feature>